<keyword evidence="2" id="KW-0812">Transmembrane</keyword>
<comment type="subcellular location">
    <subcellularLocation>
        <location evidence="1">Membrane</location>
        <topology evidence="1">Multi-pass membrane protein</topology>
    </subcellularLocation>
</comment>
<proteinExistence type="predicted"/>
<dbReference type="InterPro" id="IPR018499">
    <property type="entry name" value="Tetraspanin/Peripherin"/>
</dbReference>
<dbReference type="PRINTS" id="PR00259">
    <property type="entry name" value="TMFOUR"/>
</dbReference>
<evidence type="ECO:0000256" key="2">
    <source>
        <dbReference type="ARBA" id="ARBA00022692"/>
    </source>
</evidence>
<dbReference type="Pfam" id="PF00335">
    <property type="entry name" value="Tetraspanin"/>
    <property type="match status" value="1"/>
</dbReference>
<dbReference type="PANTHER" id="PTHR19282:SF544">
    <property type="entry name" value="TETRASPANIN"/>
    <property type="match status" value="1"/>
</dbReference>
<name>A0A7R8W800_9CRUS</name>
<accession>A0A7R8W800</accession>
<protein>
    <submittedName>
        <fullName evidence="5">Uncharacterized protein</fullName>
    </submittedName>
</protein>
<evidence type="ECO:0000256" key="1">
    <source>
        <dbReference type="ARBA" id="ARBA00004141"/>
    </source>
</evidence>
<reference evidence="5" key="1">
    <citation type="submission" date="2020-11" db="EMBL/GenBank/DDBJ databases">
        <authorList>
            <person name="Tran Van P."/>
        </authorList>
    </citation>
    <scope>NUCLEOTIDE SEQUENCE</scope>
</reference>
<keyword evidence="4" id="KW-0472">Membrane</keyword>
<gene>
    <name evidence="5" type="ORF">CTOB1V02_LOCUS2221</name>
</gene>
<dbReference type="PANTHER" id="PTHR19282">
    <property type="entry name" value="TETRASPANIN"/>
    <property type="match status" value="1"/>
</dbReference>
<organism evidence="5">
    <name type="scientific">Cyprideis torosa</name>
    <dbReference type="NCBI Taxonomy" id="163714"/>
    <lineage>
        <taxon>Eukaryota</taxon>
        <taxon>Metazoa</taxon>
        <taxon>Ecdysozoa</taxon>
        <taxon>Arthropoda</taxon>
        <taxon>Crustacea</taxon>
        <taxon>Oligostraca</taxon>
        <taxon>Ostracoda</taxon>
        <taxon>Podocopa</taxon>
        <taxon>Podocopida</taxon>
        <taxon>Cytherocopina</taxon>
        <taxon>Cytheroidea</taxon>
        <taxon>Cytherideidae</taxon>
        <taxon>Cyprideis</taxon>
    </lineage>
</organism>
<keyword evidence="3" id="KW-1133">Transmembrane helix</keyword>
<evidence type="ECO:0000256" key="4">
    <source>
        <dbReference type="ARBA" id="ARBA00023136"/>
    </source>
</evidence>
<dbReference type="GO" id="GO:0005886">
    <property type="term" value="C:plasma membrane"/>
    <property type="evidence" value="ECO:0007669"/>
    <property type="project" value="TreeGrafter"/>
</dbReference>
<dbReference type="AlphaFoldDB" id="A0A7R8W800"/>
<evidence type="ECO:0000313" key="5">
    <source>
        <dbReference type="EMBL" id="CAD7224251.1"/>
    </source>
</evidence>
<sequence>MAAFARGALIVVNGIIVVLAIVVLALGIWAVVDKSSLDTFIPGSRFAIGGWIFIIVGGVTLLISILGFCGALKRERWMLIIYSVILFLIFLILLIGGILVVVFRETLEKELEKGLTEQLQKYNPNMNDPVKQAFDSIQQSRTNCVATGGGGGGGSSTASFSIGCGEKVKEDIKNKAPIVGGVFIGIALLLGS</sequence>
<evidence type="ECO:0000256" key="3">
    <source>
        <dbReference type="ARBA" id="ARBA00022989"/>
    </source>
</evidence>
<dbReference type="EMBL" id="OB660337">
    <property type="protein sequence ID" value="CAD7224251.1"/>
    <property type="molecule type" value="Genomic_DNA"/>
</dbReference>